<feature type="region of interest" description="Disordered" evidence="2">
    <location>
        <begin position="158"/>
        <end position="177"/>
    </location>
</feature>
<dbReference type="SUPFAM" id="SSF49899">
    <property type="entry name" value="Concanavalin A-like lectins/glucanases"/>
    <property type="match status" value="2"/>
</dbReference>
<evidence type="ECO:0000256" key="1">
    <source>
        <dbReference type="SAM" id="Coils"/>
    </source>
</evidence>
<keyword evidence="1" id="KW-0175">Coiled coil</keyword>
<evidence type="ECO:0000313" key="4">
    <source>
        <dbReference type="Proteomes" id="UP000266841"/>
    </source>
</evidence>
<reference evidence="3 4" key="1">
    <citation type="journal article" date="2012" name="Genome Biol.">
        <title>Genome and low-iron response of an oceanic diatom adapted to chronic iron limitation.</title>
        <authorList>
            <person name="Lommer M."/>
            <person name="Specht M."/>
            <person name="Roy A.S."/>
            <person name="Kraemer L."/>
            <person name="Andreson R."/>
            <person name="Gutowska M.A."/>
            <person name="Wolf J."/>
            <person name="Bergner S.V."/>
            <person name="Schilhabel M.B."/>
            <person name="Klostermeier U.C."/>
            <person name="Beiko R.G."/>
            <person name="Rosenstiel P."/>
            <person name="Hippler M."/>
            <person name="Laroche J."/>
        </authorList>
    </citation>
    <scope>NUCLEOTIDE SEQUENCE [LARGE SCALE GENOMIC DNA]</scope>
    <source>
        <strain evidence="3 4">CCMP1005</strain>
    </source>
</reference>
<gene>
    <name evidence="3" type="ORF">THAOC_01363</name>
</gene>
<sequence length="1000" mass="108688">TAEDDAGPASEDHAVPAGGGLRRVAAARRAVPRPPFPDADPLLLRLVRRCSFWDLAEARRASLMFGSADLWACGSRLRLRRLACPVVVPPAFDLFGSLCLAGLACSPSRNKLVGDEPAWATGKGGRLAGPARQSLNSSPSLIAFSASPSSDKVVARLSSLSDPQNRDATHLTSGRAERAEAKDHNMIIWDATGMADGGGERLTTTKDVVVMAEEGRIAELESEIENEQLRRRAQGEGSRELLPVAVTVTVDLSQVDSGIVRNVTSFLGTSRELLNLALTCKSFGFRQPTSTLSWSLVEEVARQTVCSRATVVELSSLPQFASGTTTWLSILHRYEHLLVFDVLLGGCVEYLNGDKTTVRGTGSNCYYSVAVSSSYVMRSGSHYAEFQITGSSLIGIVRPMPGLDAATYQGDFSFIGDPDLFPDFLAQRSKNWGHGNVHACEYFCGDGDMRWTDWDRRYDADWERWEGMENCRTGDTVGMLLNLDDGTLSVYKNNRRLGVMKDGLSESYCWESAIYSPRYEIFGVGSPMDHLGTYRLRAGLIVISDQVRRGGVGDKPALLCWRWVGGGVTVIDCSGGWESLEQTGGKGQMLAFQAKQCGMDGGGQLWVLKSGANAMPMQCRCGGGDWWGGSGPGGGSDRLARGAWAGAGNARGKKRLRTAGDGQDVVATVEDTELRLRRRIAELESENEMLRRRDQGEGSHDVLPVVVSATVDLSRVDTSLVTQISSFLGTSRELLNLALTSKSFGFRQPTSTLNLSLVEEVARQTVCSRTTDAEMGCLPHYVSGVTTWLSILHRYEHLLVFDVLLGGYIVHQNGDKNTVFGTDDCPHHCTAVSSHCVMTSGAHYAEFHITETPYIGIARPMLTLDAATYSGGCFHFFDDDLFPDFLAQRSSGDWGDGNVHACEYFCGRGQMCWTNWDDDEGGETVLGVSWEGMEGCGSGDTIGMLLNLDEGKLTVYKNNRRLGVMKDGLSGSYCWYVIVSEDDKVVIKRGAPPGGMTLIV</sequence>
<keyword evidence="4" id="KW-1185">Reference proteome</keyword>
<comment type="caution">
    <text evidence="3">The sequence shown here is derived from an EMBL/GenBank/DDBJ whole genome shotgun (WGS) entry which is preliminary data.</text>
</comment>
<dbReference type="EMBL" id="AGNL01001619">
    <property type="protein sequence ID" value="EJK76849.1"/>
    <property type="molecule type" value="Genomic_DNA"/>
</dbReference>
<name>K0TII6_THAOC</name>
<dbReference type="AlphaFoldDB" id="K0TII6"/>
<evidence type="ECO:0000313" key="3">
    <source>
        <dbReference type="EMBL" id="EJK76849.1"/>
    </source>
</evidence>
<dbReference type="InterPro" id="IPR013320">
    <property type="entry name" value="ConA-like_dom_sf"/>
</dbReference>
<dbReference type="Gene3D" id="2.60.120.920">
    <property type="match status" value="2"/>
</dbReference>
<proteinExistence type="predicted"/>
<feature type="coiled-coil region" evidence="1">
    <location>
        <begin position="666"/>
        <end position="693"/>
    </location>
</feature>
<feature type="non-terminal residue" evidence="3">
    <location>
        <position position="1"/>
    </location>
</feature>
<organism evidence="3 4">
    <name type="scientific">Thalassiosira oceanica</name>
    <name type="common">Marine diatom</name>
    <dbReference type="NCBI Taxonomy" id="159749"/>
    <lineage>
        <taxon>Eukaryota</taxon>
        <taxon>Sar</taxon>
        <taxon>Stramenopiles</taxon>
        <taxon>Ochrophyta</taxon>
        <taxon>Bacillariophyta</taxon>
        <taxon>Coscinodiscophyceae</taxon>
        <taxon>Thalassiosirophycidae</taxon>
        <taxon>Thalassiosirales</taxon>
        <taxon>Thalassiosiraceae</taxon>
        <taxon>Thalassiosira</taxon>
    </lineage>
</organism>
<feature type="compositionally biased region" description="Basic and acidic residues" evidence="2">
    <location>
        <begin position="164"/>
        <end position="177"/>
    </location>
</feature>
<dbReference type="Proteomes" id="UP000266841">
    <property type="component" value="Unassembled WGS sequence"/>
</dbReference>
<evidence type="ECO:0008006" key="5">
    <source>
        <dbReference type="Google" id="ProtNLM"/>
    </source>
</evidence>
<dbReference type="OrthoDB" id="77405at2759"/>
<dbReference type="InterPro" id="IPR043136">
    <property type="entry name" value="B30.2/SPRY_sf"/>
</dbReference>
<protein>
    <recommendedName>
        <fullName evidence="5">B30.2/SPRY domain-containing protein</fullName>
    </recommendedName>
</protein>
<accession>K0TII6</accession>
<evidence type="ECO:0000256" key="2">
    <source>
        <dbReference type="SAM" id="MobiDB-lite"/>
    </source>
</evidence>